<dbReference type="GeneID" id="13993949"/>
<dbReference type="EMBL" id="JN882285">
    <property type="protein sequence ID" value="AFC21659.1"/>
    <property type="molecule type" value="Genomic_DNA"/>
</dbReference>
<gene>
    <name evidence="1" type="ORF">GAP32_209</name>
</gene>
<dbReference type="RefSeq" id="YP_006987314.1">
    <property type="nucleotide sequence ID" value="NC_019401.1"/>
</dbReference>
<keyword evidence="2" id="KW-1185">Reference proteome</keyword>
<evidence type="ECO:0000313" key="2">
    <source>
        <dbReference type="Proteomes" id="UP000000457"/>
    </source>
</evidence>
<protein>
    <submittedName>
        <fullName evidence="1">Uncharacterized protein</fullName>
    </submittedName>
</protein>
<dbReference type="OrthoDB" id="17704at10239"/>
<reference evidence="1 2" key="1">
    <citation type="journal article" date="2014" name="Virology">
        <title>Supersize me: Cronobacter sakazakii phage GAP32.</title>
        <authorList>
            <person name="Abbasifar R."/>
            <person name="Griffiths M.W."/>
            <person name="Sabour P.M."/>
            <person name="Ackermann H.-W."/>
            <person name="Vandersteegen K."/>
            <person name="Lavigne R."/>
            <person name="Noben J.-P."/>
            <person name="Villa A.A."/>
            <person name="Abbasifar A."/>
            <person name="Nash J.H.E."/>
            <person name="Kropinski A.M."/>
        </authorList>
    </citation>
    <scope>NUCLEOTIDE SEQUENCE [LARGE SCALE GENOMIC DNA]</scope>
    <source>
        <strain evidence="1">GAP-32</strain>
    </source>
</reference>
<dbReference type="KEGG" id="vg:13993949"/>
<evidence type="ECO:0000313" key="1">
    <source>
        <dbReference type="EMBL" id="AFC21659.1"/>
    </source>
</evidence>
<organism evidence="1 2">
    <name type="scientific">Cronobacter phage vB_CsaM_GAP32</name>
    <dbReference type="NCBI Taxonomy" id="1141136"/>
    <lineage>
        <taxon>Viruses</taxon>
        <taxon>Duplodnaviria</taxon>
        <taxon>Heunggongvirae</taxon>
        <taxon>Uroviricota</taxon>
        <taxon>Caudoviricetes</taxon>
        <taxon>Mimasvirus</taxon>
        <taxon>Mimasvirus GAP32</taxon>
    </lineage>
</organism>
<sequence>MIPKTNSTEYHYQVLKSIKEVHEFNSDLSDRMIFMSIFDNYRTGGGLRLSKLGYQICNDNSLYDFAPIPFKKTDRNSNVYTSLDRICTTPYYVDGDTLYLSDDLVIAQLTFCSDDFAKLFAAFL</sequence>
<proteinExistence type="predicted"/>
<accession>K4FB36</accession>
<name>K4FB36_9CAUD</name>
<dbReference type="Proteomes" id="UP000000457">
    <property type="component" value="Segment"/>
</dbReference>